<evidence type="ECO:0000259" key="1">
    <source>
        <dbReference type="Pfam" id="PF04993"/>
    </source>
</evidence>
<accession>A0ABR7XKJ1</accession>
<name>A0ABR7XKJ1_9BACT</name>
<comment type="caution">
    <text evidence="2">The sequence shown here is derived from an EMBL/GenBank/DDBJ whole genome shotgun (WGS) entry which is preliminary data.</text>
</comment>
<feature type="domain" description="TfoX N-terminal" evidence="1">
    <location>
        <begin position="13"/>
        <end position="53"/>
    </location>
</feature>
<organism evidence="2 3">
    <name type="scientific">Pontibacter aquaedesilientis</name>
    <dbReference type="NCBI Taxonomy" id="2766980"/>
    <lineage>
        <taxon>Bacteria</taxon>
        <taxon>Pseudomonadati</taxon>
        <taxon>Bacteroidota</taxon>
        <taxon>Cytophagia</taxon>
        <taxon>Cytophagales</taxon>
        <taxon>Hymenobacteraceae</taxon>
        <taxon>Pontibacter</taxon>
    </lineage>
</organism>
<dbReference type="Pfam" id="PF04993">
    <property type="entry name" value="TfoX_N"/>
    <property type="match status" value="1"/>
</dbReference>
<evidence type="ECO:0000313" key="2">
    <source>
        <dbReference type="EMBL" id="MBD1398795.1"/>
    </source>
</evidence>
<reference evidence="2 3" key="1">
    <citation type="submission" date="2020-09" db="EMBL/GenBank/DDBJ databases">
        <title>Genome sequencing and assembly of Pontibacter sp.</title>
        <authorList>
            <person name="Chhetri G."/>
        </authorList>
    </citation>
    <scope>NUCLEOTIDE SEQUENCE [LARGE SCALE GENOMIC DNA]</scope>
    <source>
        <strain evidence="2 3">JH31</strain>
    </source>
</reference>
<evidence type="ECO:0000313" key="3">
    <source>
        <dbReference type="Proteomes" id="UP000625551"/>
    </source>
</evidence>
<protein>
    <submittedName>
        <fullName evidence="2">TfoX/Sxy family protein</fullName>
    </submittedName>
</protein>
<dbReference type="Gene3D" id="3.30.1460.30">
    <property type="entry name" value="YgaC/TfoX-N like chaperone"/>
    <property type="match status" value="1"/>
</dbReference>
<gene>
    <name evidence="2" type="ORF">H9Q13_16605</name>
</gene>
<keyword evidence="3" id="KW-1185">Reference proteome</keyword>
<dbReference type="InterPro" id="IPR007076">
    <property type="entry name" value="TfoX_N"/>
</dbReference>
<proteinExistence type="predicted"/>
<dbReference type="Proteomes" id="UP000625551">
    <property type="component" value="Unassembled WGS sequence"/>
</dbReference>
<dbReference type="EMBL" id="JACXAJ010000011">
    <property type="protein sequence ID" value="MBD1398795.1"/>
    <property type="molecule type" value="Genomic_DNA"/>
</dbReference>
<dbReference type="SUPFAM" id="SSF159894">
    <property type="entry name" value="YgaC/TfoX-N like"/>
    <property type="match status" value="1"/>
</dbReference>
<sequence length="94" mass="10718">MASDQNFVDFVLEQIKNAGEITPRKMFGEYGTYSDEKLFGLICDNKLFLKPTSYETPQEVPDSTADPRALCDTEECLWAIPRTCKGCTYLRHQS</sequence>